<dbReference type="EMBL" id="HG994357">
    <property type="protein sequence ID" value="CAF2129005.1"/>
    <property type="molecule type" value="Genomic_DNA"/>
</dbReference>
<organism evidence="1">
    <name type="scientific">Brassica napus</name>
    <name type="common">Rape</name>
    <dbReference type="NCBI Taxonomy" id="3708"/>
    <lineage>
        <taxon>Eukaryota</taxon>
        <taxon>Viridiplantae</taxon>
        <taxon>Streptophyta</taxon>
        <taxon>Embryophyta</taxon>
        <taxon>Tracheophyta</taxon>
        <taxon>Spermatophyta</taxon>
        <taxon>Magnoliopsida</taxon>
        <taxon>eudicotyledons</taxon>
        <taxon>Gunneridae</taxon>
        <taxon>Pentapetalae</taxon>
        <taxon>rosids</taxon>
        <taxon>malvids</taxon>
        <taxon>Brassicales</taxon>
        <taxon>Brassicaceae</taxon>
        <taxon>Brassiceae</taxon>
        <taxon>Brassica</taxon>
    </lineage>
</organism>
<gene>
    <name evidence="1" type="ORF">DARMORV10_A03P45090.1</name>
</gene>
<sequence length="57" mass="6351">MSLLCVIRTYDLCLHVCRGIILSRLGTLASPTGYCLHPLINAHRPLIITFPSSWSLI</sequence>
<evidence type="ECO:0000313" key="1">
    <source>
        <dbReference type="EMBL" id="CAF2129005.1"/>
    </source>
</evidence>
<name>A0A816W5D0_BRANA</name>
<reference evidence="1" key="1">
    <citation type="submission" date="2021-01" db="EMBL/GenBank/DDBJ databases">
        <authorList>
            <consortium name="Genoscope - CEA"/>
            <person name="William W."/>
        </authorList>
    </citation>
    <scope>NUCLEOTIDE SEQUENCE</scope>
</reference>
<protein>
    <submittedName>
        <fullName evidence="1">(rape) hypothetical protein</fullName>
    </submittedName>
</protein>
<proteinExistence type="predicted"/>
<dbReference type="Proteomes" id="UP001295469">
    <property type="component" value="Chromosome A03"/>
</dbReference>
<accession>A0A816W5D0</accession>
<dbReference type="AlphaFoldDB" id="A0A816W5D0"/>